<dbReference type="EC" id="2.7.13.3" evidence="2"/>
<dbReference type="InterPro" id="IPR036097">
    <property type="entry name" value="HisK_dim/P_sf"/>
</dbReference>
<keyword evidence="7" id="KW-0812">Transmembrane</keyword>
<dbReference type="Pfam" id="PF02518">
    <property type="entry name" value="HATPase_c"/>
    <property type="match status" value="1"/>
</dbReference>
<dbReference type="Pfam" id="PF00512">
    <property type="entry name" value="HisKA"/>
    <property type="match status" value="1"/>
</dbReference>
<keyword evidence="6" id="KW-0902">Two-component regulatory system</keyword>
<dbReference type="Gene3D" id="1.10.287.130">
    <property type="match status" value="1"/>
</dbReference>
<dbReference type="SMART" id="SM00387">
    <property type="entry name" value="HATPase_c"/>
    <property type="match status" value="1"/>
</dbReference>
<evidence type="ECO:0000256" key="1">
    <source>
        <dbReference type="ARBA" id="ARBA00000085"/>
    </source>
</evidence>
<dbReference type="SMART" id="SM00388">
    <property type="entry name" value="HisKA"/>
    <property type="match status" value="1"/>
</dbReference>
<reference evidence="9" key="1">
    <citation type="submission" date="2023-03" db="EMBL/GenBank/DDBJ databases">
        <title>Lomoglobus Profundus gen. nov., sp. nov., a novel member of the phylum Verrucomicrobia, isolated from deep-marine sediment of South China Sea.</title>
        <authorList>
            <person name="Ahmad T."/>
            <person name="Ishaq S.E."/>
            <person name="Wang F."/>
        </authorList>
    </citation>
    <scope>NUCLEOTIDE SEQUENCE</scope>
    <source>
        <strain evidence="9">LMO-M01</strain>
    </source>
</reference>
<dbReference type="InterPro" id="IPR003594">
    <property type="entry name" value="HATPase_dom"/>
</dbReference>
<dbReference type="InterPro" id="IPR003661">
    <property type="entry name" value="HisK_dim/P_dom"/>
</dbReference>
<gene>
    <name evidence="9" type="ORF">PXH66_20155</name>
</gene>
<dbReference type="SUPFAM" id="SSF55874">
    <property type="entry name" value="ATPase domain of HSP90 chaperone/DNA topoisomerase II/histidine kinase"/>
    <property type="match status" value="1"/>
</dbReference>
<dbReference type="Proteomes" id="UP001218638">
    <property type="component" value="Chromosome"/>
</dbReference>
<dbReference type="RefSeq" id="WP_330929948.1">
    <property type="nucleotide sequence ID" value="NZ_CP119075.1"/>
</dbReference>
<protein>
    <recommendedName>
        <fullName evidence="2">histidine kinase</fullName>
        <ecNumber evidence="2">2.7.13.3</ecNumber>
    </recommendedName>
</protein>
<feature type="transmembrane region" description="Helical" evidence="7">
    <location>
        <begin position="20"/>
        <end position="41"/>
    </location>
</feature>
<keyword evidence="9" id="KW-0547">Nucleotide-binding</keyword>
<evidence type="ECO:0000256" key="7">
    <source>
        <dbReference type="SAM" id="Phobius"/>
    </source>
</evidence>
<accession>A0AAF0A001</accession>
<dbReference type="InterPro" id="IPR004358">
    <property type="entry name" value="Sig_transdc_His_kin-like_C"/>
</dbReference>
<dbReference type="EMBL" id="CP119075">
    <property type="protein sequence ID" value="WED64663.1"/>
    <property type="molecule type" value="Genomic_DNA"/>
</dbReference>
<dbReference type="InterPro" id="IPR050736">
    <property type="entry name" value="Sensor_HK_Regulatory"/>
</dbReference>
<dbReference type="PANTHER" id="PTHR43711">
    <property type="entry name" value="TWO-COMPONENT HISTIDINE KINASE"/>
    <property type="match status" value="1"/>
</dbReference>
<dbReference type="AlphaFoldDB" id="A0AAF0A001"/>
<dbReference type="InterPro" id="IPR036890">
    <property type="entry name" value="HATPase_C_sf"/>
</dbReference>
<organism evidence="9 10">
    <name type="scientific">Synoicihabitans lomoniglobus</name>
    <dbReference type="NCBI Taxonomy" id="2909285"/>
    <lineage>
        <taxon>Bacteria</taxon>
        <taxon>Pseudomonadati</taxon>
        <taxon>Verrucomicrobiota</taxon>
        <taxon>Opitutia</taxon>
        <taxon>Opitutales</taxon>
        <taxon>Opitutaceae</taxon>
        <taxon>Synoicihabitans</taxon>
    </lineage>
</organism>
<sequence length="503" mass="55902">MRTKEIQPSNLLHKLSPTALGWVVFAILLGSSSAVLGLLYVQASARVEESIHDQLRNLSRLAARQIDVAQHESLTSREQMRAASYQAALAPLVEFHLLLPDIVYLYTVRDAIEDEHQYLVLDTINDPRIAAIAEQSERPVRLSPLMESHDETVENAAFDITMASGETYIFPEPRADFYGRYLGARSPLIDQNGRYVGYVAIDYNLKSFDARMDQMRFSGLLALALTTLMSLLLARLAYSMRLQSMRQLAKIKAAESVLWEQKDRAENLSKAKSELLAIAAHDLKNPLNAVTGLTEILIAQRKSLPPERQDEQEMEILETVRDGASHMAKLVHQILANEGLEAHGLTFDPTPFDMAPLVQKVVEFNAQRAENKGITITTEIVRGMRCQVDPTRIQEAFDNLVSNAVKYTPMAEEKEIHVRLEHLGRHARFSVTDQGPGLSAADQAKLFGKFQRLSSVPTDGESSTGLGLSIVKTIAEMHDGRVGCESQLGAGCCFWIELPLLNG</sequence>
<dbReference type="FunFam" id="3.30.565.10:FF:000006">
    <property type="entry name" value="Sensor histidine kinase WalK"/>
    <property type="match status" value="1"/>
</dbReference>
<dbReference type="CDD" id="cd00082">
    <property type="entry name" value="HisKA"/>
    <property type="match status" value="1"/>
</dbReference>
<keyword evidence="4" id="KW-0808">Transferase</keyword>
<keyword evidence="7" id="KW-0472">Membrane</keyword>
<proteinExistence type="predicted"/>
<keyword evidence="7" id="KW-1133">Transmembrane helix</keyword>
<name>A0AAF0A001_9BACT</name>
<dbReference type="InterPro" id="IPR005467">
    <property type="entry name" value="His_kinase_dom"/>
</dbReference>
<evidence type="ECO:0000256" key="6">
    <source>
        <dbReference type="ARBA" id="ARBA00023012"/>
    </source>
</evidence>
<dbReference type="PRINTS" id="PR00344">
    <property type="entry name" value="BCTRLSENSOR"/>
</dbReference>
<keyword evidence="5" id="KW-0418">Kinase</keyword>
<dbReference type="GO" id="GO:0000155">
    <property type="term" value="F:phosphorelay sensor kinase activity"/>
    <property type="evidence" value="ECO:0007669"/>
    <property type="project" value="InterPro"/>
</dbReference>
<keyword evidence="3" id="KW-0597">Phosphoprotein</keyword>
<dbReference type="KEGG" id="slom:PXH66_20155"/>
<dbReference type="GO" id="GO:0005524">
    <property type="term" value="F:ATP binding"/>
    <property type="evidence" value="ECO:0007669"/>
    <property type="project" value="UniProtKB-KW"/>
</dbReference>
<dbReference type="PANTHER" id="PTHR43711:SF1">
    <property type="entry name" value="HISTIDINE KINASE 1"/>
    <property type="match status" value="1"/>
</dbReference>
<feature type="domain" description="Histidine kinase" evidence="8">
    <location>
        <begin position="278"/>
        <end position="502"/>
    </location>
</feature>
<comment type="catalytic activity">
    <reaction evidence="1">
        <text>ATP + protein L-histidine = ADP + protein N-phospho-L-histidine.</text>
        <dbReference type="EC" id="2.7.13.3"/>
    </reaction>
</comment>
<evidence type="ECO:0000256" key="4">
    <source>
        <dbReference type="ARBA" id="ARBA00022679"/>
    </source>
</evidence>
<evidence type="ECO:0000256" key="2">
    <source>
        <dbReference type="ARBA" id="ARBA00012438"/>
    </source>
</evidence>
<dbReference type="SUPFAM" id="SSF47384">
    <property type="entry name" value="Homodimeric domain of signal transducing histidine kinase"/>
    <property type="match status" value="1"/>
</dbReference>
<feature type="transmembrane region" description="Helical" evidence="7">
    <location>
        <begin position="217"/>
        <end position="238"/>
    </location>
</feature>
<evidence type="ECO:0000313" key="10">
    <source>
        <dbReference type="Proteomes" id="UP001218638"/>
    </source>
</evidence>
<dbReference type="PROSITE" id="PS50109">
    <property type="entry name" value="HIS_KIN"/>
    <property type="match status" value="1"/>
</dbReference>
<evidence type="ECO:0000256" key="5">
    <source>
        <dbReference type="ARBA" id="ARBA00022777"/>
    </source>
</evidence>
<evidence type="ECO:0000313" key="9">
    <source>
        <dbReference type="EMBL" id="WED64663.1"/>
    </source>
</evidence>
<keyword evidence="10" id="KW-1185">Reference proteome</keyword>
<dbReference type="Gene3D" id="3.30.565.10">
    <property type="entry name" value="Histidine kinase-like ATPase, C-terminal domain"/>
    <property type="match status" value="1"/>
</dbReference>
<evidence type="ECO:0000256" key="3">
    <source>
        <dbReference type="ARBA" id="ARBA00022553"/>
    </source>
</evidence>
<keyword evidence="9" id="KW-0067">ATP-binding</keyword>
<evidence type="ECO:0000259" key="8">
    <source>
        <dbReference type="PROSITE" id="PS50109"/>
    </source>
</evidence>